<comment type="caution">
    <text evidence="1">The sequence shown here is derived from an EMBL/GenBank/DDBJ whole genome shotgun (WGS) entry which is preliminary data.</text>
</comment>
<protein>
    <submittedName>
        <fullName evidence="1">Uncharacterized protein</fullName>
    </submittedName>
</protein>
<dbReference type="STRING" id="566551.HMPREF0201_01884"/>
<evidence type="ECO:0000313" key="1">
    <source>
        <dbReference type="EMBL" id="EPF17900.1"/>
    </source>
</evidence>
<evidence type="ECO:0000313" key="2">
    <source>
        <dbReference type="Proteomes" id="UP000014585"/>
    </source>
</evidence>
<name>S3IY56_9ENTR</name>
<proteinExistence type="predicted"/>
<dbReference type="HOGENOM" id="CLU_3249028_0_0_6"/>
<organism evidence="1 2">
    <name type="scientific">Cedecea davisae DSM 4568</name>
    <dbReference type="NCBI Taxonomy" id="566551"/>
    <lineage>
        <taxon>Bacteria</taxon>
        <taxon>Pseudomonadati</taxon>
        <taxon>Pseudomonadota</taxon>
        <taxon>Gammaproteobacteria</taxon>
        <taxon>Enterobacterales</taxon>
        <taxon>Enterobacteriaceae</taxon>
        <taxon>Cedecea</taxon>
    </lineage>
</organism>
<dbReference type="Proteomes" id="UP000014585">
    <property type="component" value="Unassembled WGS sequence"/>
</dbReference>
<sequence>MVMHKNSLWIIHQSISVLNNRPPARPDFYQNLENIAQSDFIN</sequence>
<gene>
    <name evidence="1" type="ORF">HMPREF0201_01884</name>
</gene>
<reference evidence="1 2" key="1">
    <citation type="submission" date="2013-04" db="EMBL/GenBank/DDBJ databases">
        <authorList>
            <person name="Weinstock G."/>
            <person name="Sodergren E."/>
            <person name="Lobos E.A."/>
            <person name="Fulton L."/>
            <person name="Fulton R."/>
            <person name="Courtney L."/>
            <person name="Fronick C."/>
            <person name="O'Laughlin M."/>
            <person name="Godfrey J."/>
            <person name="Wilson R.M."/>
            <person name="Miner T."/>
            <person name="Farmer C."/>
            <person name="Delehaunty K."/>
            <person name="Cordes M."/>
            <person name="Minx P."/>
            <person name="Tomlinson C."/>
            <person name="Chen J."/>
            <person name="Wollam A."/>
            <person name="Pepin K.H."/>
            <person name="Palsikar V.B."/>
            <person name="Zhang X."/>
            <person name="Suruliraj S."/>
            <person name="Perna N.T."/>
            <person name="Plunkett G."/>
            <person name="Warren W."/>
            <person name="Mitreva M."/>
            <person name="Mardis E.R."/>
            <person name="Wilson R.K."/>
        </authorList>
    </citation>
    <scope>NUCLEOTIDE SEQUENCE [LARGE SCALE GENOMIC DNA]</scope>
    <source>
        <strain evidence="1 2">DSM 4568</strain>
    </source>
</reference>
<dbReference type="AlphaFoldDB" id="S3IY56"/>
<dbReference type="EMBL" id="ATDT01000010">
    <property type="protein sequence ID" value="EPF17900.1"/>
    <property type="molecule type" value="Genomic_DNA"/>
</dbReference>
<accession>S3IY56</accession>